<feature type="domain" description="G-protein coupled receptors family 1 profile" evidence="16">
    <location>
        <begin position="50"/>
        <end position="285"/>
    </location>
</feature>
<keyword evidence="3" id="KW-0145">Chemotaxis</keyword>
<dbReference type="GO" id="GO:0006954">
    <property type="term" value="P:inflammatory response"/>
    <property type="evidence" value="ECO:0007669"/>
    <property type="project" value="TreeGrafter"/>
</dbReference>
<evidence type="ECO:0000256" key="4">
    <source>
        <dbReference type="ARBA" id="ARBA00022692"/>
    </source>
</evidence>
<evidence type="ECO:0000256" key="11">
    <source>
        <dbReference type="ARBA" id="ARBA00023224"/>
    </source>
</evidence>
<dbReference type="SUPFAM" id="SSF81321">
    <property type="entry name" value="Family A G protein-coupled receptor-like"/>
    <property type="match status" value="2"/>
</dbReference>
<evidence type="ECO:0000256" key="13">
    <source>
        <dbReference type="RuleBase" id="RU000688"/>
    </source>
</evidence>
<keyword evidence="10" id="KW-0325">Glycoprotein</keyword>
<evidence type="ECO:0000256" key="12">
    <source>
        <dbReference type="ARBA" id="ARBA00025736"/>
    </source>
</evidence>
<dbReference type="Pfam" id="PF00001">
    <property type="entry name" value="7tm_1"/>
    <property type="match status" value="1"/>
</dbReference>
<evidence type="ECO:0000256" key="10">
    <source>
        <dbReference type="ARBA" id="ARBA00023180"/>
    </source>
</evidence>
<dbReference type="GO" id="GO:0007200">
    <property type="term" value="P:phospholipase C-activating G protein-coupled receptor signaling pathway"/>
    <property type="evidence" value="ECO:0007669"/>
    <property type="project" value="TreeGrafter"/>
</dbReference>
<feature type="transmembrane region" description="Helical" evidence="15">
    <location>
        <begin position="33"/>
        <end position="58"/>
    </location>
</feature>
<dbReference type="PANTHER" id="PTHR24225">
    <property type="entry name" value="CHEMOTACTIC RECEPTOR"/>
    <property type="match status" value="1"/>
</dbReference>
<comment type="subcellular location">
    <subcellularLocation>
        <location evidence="1">Cell membrane</location>
        <topology evidence="1">Multi-pass membrane protein</topology>
    </subcellularLocation>
</comment>
<evidence type="ECO:0000313" key="17">
    <source>
        <dbReference type="EMBL" id="KAG9261433.1"/>
    </source>
</evidence>
<accession>A0A8T2KQ09</accession>
<evidence type="ECO:0000256" key="2">
    <source>
        <dbReference type="ARBA" id="ARBA00022475"/>
    </source>
</evidence>
<feature type="transmembrane region" description="Helical" evidence="15">
    <location>
        <begin position="150"/>
        <end position="169"/>
    </location>
</feature>
<reference evidence="17 18" key="1">
    <citation type="submission" date="2021-07" db="EMBL/GenBank/DDBJ databases">
        <authorList>
            <person name="Imarazene B."/>
            <person name="Zahm M."/>
            <person name="Klopp C."/>
            <person name="Cabau C."/>
            <person name="Beille S."/>
            <person name="Jouanno E."/>
            <person name="Castinel A."/>
            <person name="Lluch J."/>
            <person name="Gil L."/>
            <person name="Kuchtly C."/>
            <person name="Lopez Roques C."/>
            <person name="Donnadieu C."/>
            <person name="Parrinello H."/>
            <person name="Journot L."/>
            <person name="Du K."/>
            <person name="Schartl M."/>
            <person name="Retaux S."/>
            <person name="Guiguen Y."/>
        </authorList>
    </citation>
    <scope>NUCLEOTIDE SEQUENCE [LARGE SCALE GENOMIC DNA]</scope>
    <source>
        <strain evidence="17">Pach_M1</strain>
        <tissue evidence="17">Testis</tissue>
    </source>
</reference>
<keyword evidence="5 15" id="KW-1133">Transmembrane helix</keyword>
<dbReference type="InterPro" id="IPR000276">
    <property type="entry name" value="GPCR_Rhodpsn"/>
</dbReference>
<evidence type="ECO:0000256" key="14">
    <source>
        <dbReference type="SAM" id="MobiDB-lite"/>
    </source>
</evidence>
<keyword evidence="7 15" id="KW-0472">Membrane</keyword>
<feature type="region of interest" description="Disordered" evidence="14">
    <location>
        <begin position="366"/>
        <end position="388"/>
    </location>
</feature>
<evidence type="ECO:0000256" key="15">
    <source>
        <dbReference type="SAM" id="Phobius"/>
    </source>
</evidence>
<dbReference type="PROSITE" id="PS50262">
    <property type="entry name" value="G_PROTEIN_RECEP_F1_2"/>
    <property type="match status" value="1"/>
</dbReference>
<proteinExistence type="inferred from homology"/>
<evidence type="ECO:0000313" key="18">
    <source>
        <dbReference type="Proteomes" id="UP000752171"/>
    </source>
</evidence>
<comment type="similarity">
    <text evidence="13">Belongs to the G-protein coupled receptor 1 family.</text>
</comment>
<dbReference type="GO" id="GO:0006935">
    <property type="term" value="P:chemotaxis"/>
    <property type="evidence" value="ECO:0007669"/>
    <property type="project" value="UniProtKB-KW"/>
</dbReference>
<feature type="transmembrane region" description="Helical" evidence="15">
    <location>
        <begin position="70"/>
        <end position="90"/>
    </location>
</feature>
<evidence type="ECO:0000256" key="1">
    <source>
        <dbReference type="ARBA" id="ARBA00004651"/>
    </source>
</evidence>
<evidence type="ECO:0000256" key="7">
    <source>
        <dbReference type="ARBA" id="ARBA00023136"/>
    </source>
</evidence>
<keyword evidence="9 13" id="KW-0675">Receptor</keyword>
<dbReference type="Proteomes" id="UP000752171">
    <property type="component" value="Unassembled WGS sequence"/>
</dbReference>
<evidence type="ECO:0000256" key="3">
    <source>
        <dbReference type="ARBA" id="ARBA00022500"/>
    </source>
</evidence>
<evidence type="ECO:0000259" key="16">
    <source>
        <dbReference type="PROSITE" id="PS50262"/>
    </source>
</evidence>
<feature type="transmembrane region" description="Helical" evidence="15">
    <location>
        <begin position="194"/>
        <end position="217"/>
    </location>
</feature>
<dbReference type="GO" id="GO:0004875">
    <property type="term" value="F:complement receptor activity"/>
    <property type="evidence" value="ECO:0007669"/>
    <property type="project" value="TreeGrafter"/>
</dbReference>
<name>A0A8T2KQ09_ASTMX</name>
<dbReference type="PRINTS" id="PR00526">
    <property type="entry name" value="FMETLEUPHER"/>
</dbReference>
<dbReference type="AlphaFoldDB" id="A0A8T2KQ09"/>
<keyword evidence="11 13" id="KW-0807">Transducer</keyword>
<gene>
    <name evidence="17" type="primary">CMLKR1</name>
    <name evidence="17" type="ORF">AMEX_G24967</name>
</gene>
<feature type="transmembrane region" description="Helical" evidence="15">
    <location>
        <begin position="268"/>
        <end position="288"/>
    </location>
</feature>
<keyword evidence="6 13" id="KW-0297">G-protein coupled receptor</keyword>
<evidence type="ECO:0000256" key="9">
    <source>
        <dbReference type="ARBA" id="ARBA00023170"/>
    </source>
</evidence>
<feature type="compositionally biased region" description="Polar residues" evidence="14">
    <location>
        <begin position="369"/>
        <end position="388"/>
    </location>
</feature>
<dbReference type="PRINTS" id="PR00237">
    <property type="entry name" value="GPCRRHODOPSN"/>
</dbReference>
<dbReference type="Gene3D" id="1.20.1070.10">
    <property type="entry name" value="Rhodopsin 7-helix transmembrane proteins"/>
    <property type="match status" value="2"/>
</dbReference>
<evidence type="ECO:0000256" key="6">
    <source>
        <dbReference type="ARBA" id="ARBA00023040"/>
    </source>
</evidence>
<feature type="transmembrane region" description="Helical" evidence="15">
    <location>
        <begin position="229"/>
        <end position="248"/>
    </location>
</feature>
<dbReference type="InterPro" id="IPR000826">
    <property type="entry name" value="Formyl_rcpt-rel"/>
</dbReference>
<dbReference type="GO" id="GO:0004930">
    <property type="term" value="F:G protein-coupled receptor activity"/>
    <property type="evidence" value="ECO:0007669"/>
    <property type="project" value="UniProtKB-KW"/>
</dbReference>
<dbReference type="GO" id="GO:0007204">
    <property type="term" value="P:positive regulation of cytosolic calcium ion concentration"/>
    <property type="evidence" value="ECO:0007669"/>
    <property type="project" value="TreeGrafter"/>
</dbReference>
<dbReference type="GO" id="GO:0005886">
    <property type="term" value="C:plasma membrane"/>
    <property type="evidence" value="ECO:0007669"/>
    <property type="project" value="UniProtKB-SubCell"/>
</dbReference>
<keyword evidence="2" id="KW-1003">Cell membrane</keyword>
<evidence type="ECO:0000256" key="8">
    <source>
        <dbReference type="ARBA" id="ARBA00023157"/>
    </source>
</evidence>
<comment type="caution">
    <text evidence="17">The sequence shown here is derived from an EMBL/GenBank/DDBJ whole genome shotgun (WGS) entry which is preliminary data.</text>
</comment>
<dbReference type="PROSITE" id="PS00237">
    <property type="entry name" value="G_PROTEIN_RECEP_F1_1"/>
    <property type="match status" value="1"/>
</dbReference>
<dbReference type="EMBL" id="JAICCE010000022">
    <property type="protein sequence ID" value="KAG9261433.1"/>
    <property type="molecule type" value="Genomic_DNA"/>
</dbReference>
<dbReference type="PANTHER" id="PTHR24225:SF0">
    <property type="entry name" value="N-FORMYL PEPTIDE RECEPTOR 2"/>
    <property type="match status" value="1"/>
</dbReference>
<sequence>MMDSTLVSAMQHPNYENHTNPNMTKPSCTDVKCIFFAVANVIIFILGVIGNGLVIWIAGFRMKKSVVTTWYLSLAVADFIFCCTLPFGIIHKIKNEWIFGLLLCNFRYFIKYFNMFSSIFTLVIISVDRCVVVMFPVWAQNKRTTRKASVIVVLTWIISALFSTPMIIFRDTQDRDTKLCVRNYENNQNRTAIIIWRFVIGFVIPFLIIIVCYVIILRKLKSNERRKPFKIMRVVTAAFLICWLPYHTFALLELKYKKLNHFVNMGKVLGVTLANANSFVNPFLYAFVGKNFKKQCYALLSKIENAIEEEGHYSTMQFVKDWKSFTMTIANTNSFLNPFLYAFMGKDIKNQCHALLSKIQNAIEEDSQPKSQGTSHTTSSVAKHSTAF</sequence>
<comment type="similarity">
    <text evidence="12">Belongs to the chemokine-like receptor (CMKLR) family.</text>
</comment>
<dbReference type="FunFam" id="1.20.1070.10:FF:000034">
    <property type="entry name" value="G-protein coupled receptor 1"/>
    <property type="match status" value="1"/>
</dbReference>
<organism evidence="17 18">
    <name type="scientific">Astyanax mexicanus</name>
    <name type="common">Blind cave fish</name>
    <name type="synonym">Astyanax fasciatus mexicanus</name>
    <dbReference type="NCBI Taxonomy" id="7994"/>
    <lineage>
        <taxon>Eukaryota</taxon>
        <taxon>Metazoa</taxon>
        <taxon>Chordata</taxon>
        <taxon>Craniata</taxon>
        <taxon>Vertebrata</taxon>
        <taxon>Euteleostomi</taxon>
        <taxon>Actinopterygii</taxon>
        <taxon>Neopterygii</taxon>
        <taxon>Teleostei</taxon>
        <taxon>Ostariophysi</taxon>
        <taxon>Characiformes</taxon>
        <taxon>Characoidei</taxon>
        <taxon>Acestrorhamphidae</taxon>
        <taxon>Acestrorhamphinae</taxon>
        <taxon>Astyanax</taxon>
    </lineage>
</organism>
<keyword evidence="4 13" id="KW-0812">Transmembrane</keyword>
<protein>
    <submittedName>
        <fullName evidence="17">Chemokine-like receptor 1</fullName>
    </submittedName>
</protein>
<evidence type="ECO:0000256" key="5">
    <source>
        <dbReference type="ARBA" id="ARBA00022989"/>
    </source>
</evidence>
<dbReference type="CDD" id="cd14974">
    <property type="entry name" value="7tmA_Anaphylatoxin_R-like"/>
    <property type="match status" value="1"/>
</dbReference>
<keyword evidence="8" id="KW-1015">Disulfide bond</keyword>
<dbReference type="InterPro" id="IPR017452">
    <property type="entry name" value="GPCR_Rhodpsn_7TM"/>
</dbReference>